<evidence type="ECO:0000313" key="1">
    <source>
        <dbReference type="EMBL" id="KII61472.1"/>
    </source>
</evidence>
<sequence>MNSLPRTNNNFEGWHRAFSSMESANHPYVLAFLNAIKSENPFTDLKKDTAISITDVQGQRGVRYTNITNQITSIIDDSENLSHSEDFRSISYAFSLEIY</sequence>
<accession>A0A0C2IX56</accession>
<dbReference type="Proteomes" id="UP000031668">
    <property type="component" value="Unassembled WGS sequence"/>
</dbReference>
<gene>
    <name evidence="1" type="ORF">RF11_12888</name>
</gene>
<protein>
    <submittedName>
        <fullName evidence="1">Uncharacterized protein</fullName>
    </submittedName>
</protein>
<dbReference type="AlphaFoldDB" id="A0A0C2IX56"/>
<evidence type="ECO:0000313" key="2">
    <source>
        <dbReference type="Proteomes" id="UP000031668"/>
    </source>
</evidence>
<organism evidence="1 2">
    <name type="scientific">Thelohanellus kitauei</name>
    <name type="common">Myxosporean</name>
    <dbReference type="NCBI Taxonomy" id="669202"/>
    <lineage>
        <taxon>Eukaryota</taxon>
        <taxon>Metazoa</taxon>
        <taxon>Cnidaria</taxon>
        <taxon>Myxozoa</taxon>
        <taxon>Myxosporea</taxon>
        <taxon>Bivalvulida</taxon>
        <taxon>Platysporina</taxon>
        <taxon>Myxobolidae</taxon>
        <taxon>Thelohanellus</taxon>
    </lineage>
</organism>
<proteinExistence type="predicted"/>
<keyword evidence="2" id="KW-1185">Reference proteome</keyword>
<name>A0A0C2IX56_THEKT</name>
<comment type="caution">
    <text evidence="1">The sequence shown here is derived from an EMBL/GenBank/DDBJ whole genome shotgun (WGS) entry which is preliminary data.</text>
</comment>
<reference evidence="1 2" key="1">
    <citation type="journal article" date="2014" name="Genome Biol. Evol.">
        <title>The genome of the myxosporean Thelohanellus kitauei shows adaptations to nutrient acquisition within its fish host.</title>
        <authorList>
            <person name="Yang Y."/>
            <person name="Xiong J."/>
            <person name="Zhou Z."/>
            <person name="Huo F."/>
            <person name="Miao W."/>
            <person name="Ran C."/>
            <person name="Liu Y."/>
            <person name="Zhang J."/>
            <person name="Feng J."/>
            <person name="Wang M."/>
            <person name="Wang M."/>
            <person name="Wang L."/>
            <person name="Yao B."/>
        </authorList>
    </citation>
    <scope>NUCLEOTIDE SEQUENCE [LARGE SCALE GENOMIC DNA]</scope>
    <source>
        <strain evidence="1">Wuqing</strain>
    </source>
</reference>
<dbReference type="EMBL" id="JWZT01005339">
    <property type="protein sequence ID" value="KII61472.1"/>
    <property type="molecule type" value="Genomic_DNA"/>
</dbReference>